<dbReference type="AlphaFoldDB" id="A0A1T4Y4B6"/>
<dbReference type="Proteomes" id="UP000189735">
    <property type="component" value="Unassembled WGS sequence"/>
</dbReference>
<dbReference type="InterPro" id="IPR036390">
    <property type="entry name" value="WH_DNA-bd_sf"/>
</dbReference>
<dbReference type="GO" id="GO:0003677">
    <property type="term" value="F:DNA binding"/>
    <property type="evidence" value="ECO:0007669"/>
    <property type="project" value="UniProtKB-KW"/>
</dbReference>
<sequence>MRLTDELDESADPVVVGPVDVVTTPLADALDSEAFTPRLLHLISNALVWRESRLLRSAFNLGTNDWRVISAISIRPGATSTEISEFVAMNKAIVSKSVNTLIARELIVPADGKRGSRHLYLTGAGADMHDRMKPISMQGQEIVLGDLNPDEISQLNHLLVRLLQRTPDLSPTQSAPVDSDD</sequence>
<reference evidence="3" key="4">
    <citation type="submission" date="2017-02" db="EMBL/GenBank/DDBJ databases">
        <authorList>
            <person name="Peterson S.W."/>
        </authorList>
    </citation>
    <scope>NUCLEOTIDE SEQUENCE [LARGE SCALE GENOMIC DNA]</scope>
    <source>
        <strain evidence="3">VKM Ac-2052</strain>
    </source>
</reference>
<feature type="domain" description="HTH marR-type" evidence="1">
    <location>
        <begin position="61"/>
        <end position="109"/>
    </location>
</feature>
<name>A0A1T4Y4B6_9MICO</name>
<evidence type="ECO:0000313" key="5">
    <source>
        <dbReference type="Proteomes" id="UP000189735"/>
    </source>
</evidence>
<dbReference type="GO" id="GO:0003700">
    <property type="term" value="F:DNA-binding transcription factor activity"/>
    <property type="evidence" value="ECO:0007669"/>
    <property type="project" value="InterPro"/>
</dbReference>
<dbReference type="InterPro" id="IPR036388">
    <property type="entry name" value="WH-like_DNA-bd_sf"/>
</dbReference>
<keyword evidence="4" id="KW-1185">Reference proteome</keyword>
<protein>
    <submittedName>
        <fullName evidence="3">DNA-binding transcriptional regulator, MarR family</fullName>
    </submittedName>
</protein>
<reference evidence="5" key="3">
    <citation type="submission" date="2017-02" db="EMBL/GenBank/DDBJ databases">
        <authorList>
            <person name="Varghese N."/>
            <person name="Submissions S."/>
        </authorList>
    </citation>
    <scope>NUCLEOTIDE SEQUENCE [LARGE SCALE GENOMIC DNA]</scope>
    <source>
        <strain evidence="5">VKM Ac-2052</strain>
    </source>
</reference>
<dbReference type="SUPFAM" id="SSF46785">
    <property type="entry name" value="Winged helix' DNA-binding domain"/>
    <property type="match status" value="1"/>
</dbReference>
<dbReference type="Pfam" id="PF12802">
    <property type="entry name" value="MarR_2"/>
    <property type="match status" value="1"/>
</dbReference>
<gene>
    <name evidence="3" type="ORF">SAMN06295879_2213</name>
    <name evidence="2" type="ORF">TZ00_09500</name>
</gene>
<proteinExistence type="predicted"/>
<dbReference type="Gene3D" id="1.10.10.10">
    <property type="entry name" value="Winged helix-like DNA-binding domain superfamily/Winged helix DNA-binding domain"/>
    <property type="match status" value="1"/>
</dbReference>
<dbReference type="InterPro" id="IPR000835">
    <property type="entry name" value="HTH_MarR-typ"/>
</dbReference>
<organism evidence="3 5">
    <name type="scientific">Agreia bicolorata</name>
    <dbReference type="NCBI Taxonomy" id="110935"/>
    <lineage>
        <taxon>Bacteria</taxon>
        <taxon>Bacillati</taxon>
        <taxon>Actinomycetota</taxon>
        <taxon>Actinomycetes</taxon>
        <taxon>Micrococcales</taxon>
        <taxon>Microbacteriaceae</taxon>
        <taxon>Agreia</taxon>
    </lineage>
</organism>
<reference evidence="2" key="2">
    <citation type="submission" date="2015-02" db="EMBL/GenBank/DDBJ databases">
        <authorList>
            <person name="Vasilyev I.Y."/>
            <person name="Siniagina M.N."/>
            <person name="Malanin S.Y."/>
            <person name="Boulygina E.A."/>
            <person name="Grygoryeva T.V."/>
            <person name="Yarullina D.R."/>
            <person name="Ilinskaya O.N."/>
        </authorList>
    </citation>
    <scope>NUCLEOTIDE SEQUENCE</scope>
    <source>
        <strain evidence="2">VKM Ac-1804</strain>
    </source>
</reference>
<evidence type="ECO:0000259" key="1">
    <source>
        <dbReference type="Pfam" id="PF12802"/>
    </source>
</evidence>
<reference evidence="2 4" key="1">
    <citation type="journal article" date="2001" name="Int. J. Syst. Evol. Microbiol.">
        <title>Agreia bicolorata gen. nov., sp. nov., to accommodate actinobacteria isolated from narrow reed grass infected by the nematode Heteroanguina graminophila.</title>
        <authorList>
            <person name="Evtushenko L.I."/>
            <person name="Dorofeeva L.V."/>
            <person name="Dobrovolskaya T.G."/>
            <person name="Streshinskaya G.M."/>
            <person name="Subbotin S.A."/>
            <person name="Tiedje J.M."/>
        </authorList>
    </citation>
    <scope>NUCLEOTIDE SEQUENCE [LARGE SCALE GENOMIC DNA]</scope>
    <source>
        <strain evidence="2 4">VKM Ac-1804</strain>
    </source>
</reference>
<evidence type="ECO:0000313" key="2">
    <source>
        <dbReference type="EMBL" id="KJC64580.1"/>
    </source>
</evidence>
<keyword evidence="3" id="KW-0238">DNA-binding</keyword>
<evidence type="ECO:0000313" key="4">
    <source>
        <dbReference type="Proteomes" id="UP000032503"/>
    </source>
</evidence>
<dbReference type="EMBL" id="FUYG01000005">
    <property type="protein sequence ID" value="SKA96358.1"/>
    <property type="molecule type" value="Genomic_DNA"/>
</dbReference>
<accession>A0A1T4Y4B6</accession>
<dbReference type="EMBL" id="JYFC01000003">
    <property type="protein sequence ID" value="KJC64580.1"/>
    <property type="molecule type" value="Genomic_DNA"/>
</dbReference>
<evidence type="ECO:0000313" key="3">
    <source>
        <dbReference type="EMBL" id="SKA96358.1"/>
    </source>
</evidence>
<dbReference type="Proteomes" id="UP000032503">
    <property type="component" value="Unassembled WGS sequence"/>
</dbReference>